<organism evidence="1 2">
    <name type="scientific">Segatella cerevisiae</name>
    <dbReference type="NCBI Taxonomy" id="2053716"/>
    <lineage>
        <taxon>Bacteria</taxon>
        <taxon>Pseudomonadati</taxon>
        <taxon>Bacteroidota</taxon>
        <taxon>Bacteroidia</taxon>
        <taxon>Bacteroidales</taxon>
        <taxon>Prevotellaceae</taxon>
        <taxon>Segatella</taxon>
    </lineage>
</organism>
<keyword evidence="2" id="KW-1185">Reference proteome</keyword>
<protein>
    <submittedName>
        <fullName evidence="1">DUF177 domain-containing protein</fullName>
    </submittedName>
</protein>
<name>A0ABT1BY60_9BACT</name>
<evidence type="ECO:0000313" key="1">
    <source>
        <dbReference type="EMBL" id="MCO6025188.1"/>
    </source>
</evidence>
<dbReference type="RefSeq" id="WP_252760550.1">
    <property type="nucleotide sequence ID" value="NZ_JAMXLY010000013.1"/>
</dbReference>
<gene>
    <name evidence="1" type="ORF">NG821_04940</name>
</gene>
<dbReference type="Proteomes" id="UP001204015">
    <property type="component" value="Unassembled WGS sequence"/>
</dbReference>
<sequence>MYSLTPFHIDLRALGEGEKIFTYKLGNEYFQAIDATEVHRGNLDVNLSVYRVDNLFELHFKIKGFVCVPCDICLDDMDQPIDTASKLVAKFGEGLSEDEDLVIVDEDKGILDISWYIYETIVLNIPIRHVHEPGKCNPVMIEKFKELSTTRSRGDGDSEIDIDPRWAALKKLKKRN</sequence>
<dbReference type="InterPro" id="IPR003772">
    <property type="entry name" value="YceD"/>
</dbReference>
<evidence type="ECO:0000313" key="2">
    <source>
        <dbReference type="Proteomes" id="UP001204015"/>
    </source>
</evidence>
<proteinExistence type="predicted"/>
<dbReference type="Pfam" id="PF02620">
    <property type="entry name" value="YceD"/>
    <property type="match status" value="1"/>
</dbReference>
<reference evidence="1 2" key="1">
    <citation type="submission" date="2022-06" db="EMBL/GenBank/DDBJ databases">
        <title>A taxonomic note on the genus Prevotella: Description of four novel genera and emended description of the genera Hallella and Xylanibacter.</title>
        <authorList>
            <person name="Hitch T.C.A."/>
        </authorList>
    </citation>
    <scope>NUCLEOTIDE SEQUENCE [LARGE SCALE GENOMIC DNA]</scope>
    <source>
        <strain evidence="1 2">DSM 100619</strain>
    </source>
</reference>
<dbReference type="EMBL" id="JAMXLY010000013">
    <property type="protein sequence ID" value="MCO6025188.1"/>
    <property type="molecule type" value="Genomic_DNA"/>
</dbReference>
<comment type="caution">
    <text evidence="1">The sequence shown here is derived from an EMBL/GenBank/DDBJ whole genome shotgun (WGS) entry which is preliminary data.</text>
</comment>
<accession>A0ABT1BY60</accession>